<feature type="compositionally biased region" description="Low complexity" evidence="1">
    <location>
        <begin position="13"/>
        <end position="23"/>
    </location>
</feature>
<dbReference type="Proteomes" id="UP000817658">
    <property type="component" value="Chromosome 1"/>
</dbReference>
<feature type="region of interest" description="Disordered" evidence="1">
    <location>
        <begin position="1"/>
        <end position="138"/>
    </location>
</feature>
<evidence type="ECO:0000256" key="1">
    <source>
        <dbReference type="SAM" id="MobiDB-lite"/>
    </source>
</evidence>
<dbReference type="AlphaFoldDB" id="Q5JLS0"/>
<reference evidence="2" key="1">
    <citation type="journal article" date="2002" name="Nature">
        <title>The genome sequence and structure of rice chromosome 1.</title>
        <authorList>
            <person name="Sasaki T."/>
            <person name="Matsumoto T."/>
            <person name="Yamamoto K."/>
            <person name="Sakata K."/>
            <person name="Baba T."/>
            <person name="Katayose Y."/>
            <person name="Wu J."/>
            <person name="Niimura Y."/>
            <person name="Cheng Z."/>
            <person name="Nagamura Y."/>
            <person name="Antonio B.A."/>
            <person name="Kanamori H."/>
            <person name="Hosokawa S."/>
            <person name="Masukawa M."/>
            <person name="Arikawa K."/>
            <person name="Chiden Y."/>
            <person name="Hayashi M."/>
            <person name="Okamoto M."/>
            <person name="Ando T."/>
            <person name="Aoki H."/>
            <person name="Arita K."/>
            <person name="Hamada M."/>
            <person name="Harada C."/>
            <person name="Hijishita S."/>
            <person name="Honda M."/>
            <person name="Ichikawa Y."/>
            <person name="Idonuma A."/>
            <person name="Iijima M."/>
            <person name="Ikeda M."/>
            <person name="Ikeno M."/>
            <person name="Itoh S."/>
            <person name="Itoh T."/>
            <person name="Itoh Y."/>
            <person name="Itoh Y."/>
            <person name="Iwabuchi A."/>
            <person name="Kamiya K."/>
            <person name="Karasawa W."/>
            <person name="Katagiri S."/>
            <person name="Kikuta A."/>
            <person name="Kobayashi N."/>
            <person name="Kono I."/>
            <person name="Machita K."/>
            <person name="Maehara T."/>
            <person name="Mizuno H."/>
            <person name="Mizubayashi T."/>
            <person name="Mukai Y."/>
            <person name="Nagasaki H."/>
            <person name="Nakashima M."/>
            <person name="Nakama Y."/>
            <person name="Nakamichi Y."/>
            <person name="Nakamura M."/>
            <person name="Namiki N."/>
            <person name="Negishi M."/>
            <person name="Ohta I."/>
            <person name="Ono N."/>
            <person name="Saji S."/>
            <person name="Sakai K."/>
            <person name="Shibata M."/>
            <person name="Shimokawa T."/>
            <person name="Shomura A."/>
            <person name="Song J."/>
            <person name="Takazaki Y."/>
            <person name="Terasawa K."/>
            <person name="Tsuji K."/>
            <person name="Waki K."/>
            <person name="Yamagata H."/>
            <person name="Yamane H."/>
            <person name="Yoshiki S."/>
            <person name="Yoshihara R."/>
            <person name="Yukawa K."/>
            <person name="Zhong H."/>
            <person name="Iwama H."/>
            <person name="Endo T."/>
            <person name="Ito H."/>
            <person name="Hahn J.H."/>
            <person name="Kim H.I."/>
            <person name="Eun M.Y."/>
            <person name="Yano M."/>
            <person name="Jiang J."/>
            <person name="Gojobori T."/>
        </authorList>
    </citation>
    <scope>NUCLEOTIDE SEQUENCE [LARGE SCALE GENOMIC DNA]</scope>
</reference>
<dbReference type="EMBL" id="AP003409">
    <property type="protein sequence ID" value="BAD87590.1"/>
    <property type="molecule type" value="Genomic_DNA"/>
</dbReference>
<protein>
    <submittedName>
        <fullName evidence="2">Epstein-Barr virus EBNA-1-like protein</fullName>
    </submittedName>
</protein>
<feature type="compositionally biased region" description="Basic and acidic residues" evidence="1">
    <location>
        <begin position="112"/>
        <end position="125"/>
    </location>
</feature>
<proteinExistence type="predicted"/>
<evidence type="ECO:0000313" key="2">
    <source>
        <dbReference type="EMBL" id="BAD87590.1"/>
    </source>
</evidence>
<gene>
    <name evidence="2" type="primary">B1131G08.22</name>
</gene>
<organism evidence="2">
    <name type="scientific">Oryza sativa subsp. japonica</name>
    <name type="common">Rice</name>
    <dbReference type="NCBI Taxonomy" id="39947"/>
    <lineage>
        <taxon>Eukaryota</taxon>
        <taxon>Viridiplantae</taxon>
        <taxon>Streptophyta</taxon>
        <taxon>Embryophyta</taxon>
        <taxon>Tracheophyta</taxon>
        <taxon>Spermatophyta</taxon>
        <taxon>Magnoliopsida</taxon>
        <taxon>Liliopsida</taxon>
        <taxon>Poales</taxon>
        <taxon>Poaceae</taxon>
        <taxon>BOP clade</taxon>
        <taxon>Oryzoideae</taxon>
        <taxon>Oryzeae</taxon>
        <taxon>Oryzinae</taxon>
        <taxon>Oryza</taxon>
        <taxon>Oryza sativa</taxon>
    </lineage>
</organism>
<sequence>MAATRAGERKTKAPAANGRRAAAVSPGRRATTRGDGVYTGMARENERERANGLDSPEGARRRRIAAAATGGEGRGNGDEVTRGRFPVVRASTRPRESIPCAGLGRATPSEAGDERRYRARADGGKHIASGGSSRGGAS</sequence>
<name>Q5JLS0_ORYSJ</name>
<feature type="compositionally biased region" description="Basic and acidic residues" evidence="1">
    <location>
        <begin position="1"/>
        <end position="11"/>
    </location>
</feature>
<accession>Q5JLS0</accession>